<accession>A0A420J8S0</accession>
<dbReference type="AlphaFoldDB" id="A0A420J8S0"/>
<evidence type="ECO:0000313" key="3">
    <source>
        <dbReference type="Proteomes" id="UP000285326"/>
    </source>
</evidence>
<proteinExistence type="predicted"/>
<protein>
    <recommendedName>
        <fullName evidence="1">DDE-1 domain-containing protein</fullName>
    </recommendedName>
</protein>
<dbReference type="InterPro" id="IPR004875">
    <property type="entry name" value="DDE_SF_endonuclease_dom"/>
</dbReference>
<comment type="caution">
    <text evidence="2">The sequence shown here is derived from an EMBL/GenBank/DDBJ whole genome shotgun (WGS) entry which is preliminary data.</text>
</comment>
<dbReference type="Proteomes" id="UP000285326">
    <property type="component" value="Unassembled WGS sequence"/>
</dbReference>
<dbReference type="Pfam" id="PF03184">
    <property type="entry name" value="DDE_1"/>
    <property type="match status" value="1"/>
</dbReference>
<dbReference type="EMBL" id="MCBS01016260">
    <property type="protein sequence ID" value="RKF83166.1"/>
    <property type="molecule type" value="Genomic_DNA"/>
</dbReference>
<name>A0A420J8S0_9PEZI</name>
<evidence type="ECO:0000259" key="1">
    <source>
        <dbReference type="Pfam" id="PF03184"/>
    </source>
</evidence>
<dbReference type="GO" id="GO:0003676">
    <property type="term" value="F:nucleic acid binding"/>
    <property type="evidence" value="ECO:0007669"/>
    <property type="project" value="InterPro"/>
</dbReference>
<sequence length="242" mass="28013">MMIPSRGFSTTRAPGVKKNRLRISVAFCVRRYRHRSTYIMGRWKTLLYFQHINSGSMEVNWRSNKKAWMNKITMSEWLIGFHHHIDMGRQNLPVDSANHFLSLDPEIIESFNAPCRFCQLSYVLEYFNNNKDSLKAMNLRLVITWRSHYWMNKFMDTTICHHLQESNLGSNLVCLTPPLQPPDMQAFYSSRLSASRTNDGIDLSNSLNPSVEDGAEETGYLREADAILKIHGTTKWANCNST</sequence>
<feature type="domain" description="DDE-1" evidence="1">
    <location>
        <begin position="36"/>
        <end position="83"/>
    </location>
</feature>
<evidence type="ECO:0000313" key="2">
    <source>
        <dbReference type="EMBL" id="RKF83166.1"/>
    </source>
</evidence>
<organism evidence="2 3">
    <name type="scientific">Golovinomyces cichoracearum</name>
    <dbReference type="NCBI Taxonomy" id="62708"/>
    <lineage>
        <taxon>Eukaryota</taxon>
        <taxon>Fungi</taxon>
        <taxon>Dikarya</taxon>
        <taxon>Ascomycota</taxon>
        <taxon>Pezizomycotina</taxon>
        <taxon>Leotiomycetes</taxon>
        <taxon>Erysiphales</taxon>
        <taxon>Erysiphaceae</taxon>
        <taxon>Golovinomyces</taxon>
    </lineage>
</organism>
<reference evidence="2 3" key="1">
    <citation type="journal article" date="2018" name="BMC Genomics">
        <title>Comparative genome analyses reveal sequence features reflecting distinct modes of host-adaptation between dicot and monocot powdery mildew.</title>
        <authorList>
            <person name="Wu Y."/>
            <person name="Ma X."/>
            <person name="Pan Z."/>
            <person name="Kale S.D."/>
            <person name="Song Y."/>
            <person name="King H."/>
            <person name="Zhang Q."/>
            <person name="Presley C."/>
            <person name="Deng X."/>
            <person name="Wei C.I."/>
            <person name="Xiao S."/>
        </authorList>
    </citation>
    <scope>NUCLEOTIDE SEQUENCE [LARGE SCALE GENOMIC DNA]</scope>
    <source>
        <strain evidence="2">UMSG1</strain>
    </source>
</reference>
<gene>
    <name evidence="2" type="ORF">GcM1_162005</name>
</gene>